<sequence length="386" mass="41260">MTAIIVAGVQYHALCNPVIFLDNKQMNFITFPEPQLRSFTEQVFLKMGCSEADATLAADVLLRSDLRGIDSHGVARLVGYVRLWEKGRINATPNIRVVHETPTTATVDGDAGLGLVVAPFAMKLAIEKAKIYGSGWVSVKNSNHFGIAGYHSLLATEHDMIGISMTNASPLVAPTYANERLLGTNPMCYAFPAGKYPPVVVDMATSAAANGKLEIAQRAGKAIPEGWAQDKDGRPSTDPNQLKAGGSLLPLGGDKDHGSHKGFGLSATVDILSAVLSGANYGPWVPPFVAFMEPSANPVGEGIGHFFGAMRIDGFRPADDFKHHLDNWIETFRNARPVDPAQRVIIPGEPETAFEQERAINGIPLIDAVVNDLNELATKLGVAALG</sequence>
<dbReference type="InterPro" id="IPR043144">
    <property type="entry name" value="Mal/L-sulf/L-lact_DH-like_ah"/>
</dbReference>
<dbReference type="Gene3D" id="1.10.1530.10">
    <property type="match status" value="1"/>
</dbReference>
<dbReference type="InterPro" id="IPR003767">
    <property type="entry name" value="Malate/L-lactate_DH-like"/>
</dbReference>
<accession>A0A916TXI6</accession>
<dbReference type="GO" id="GO:0016491">
    <property type="term" value="F:oxidoreductase activity"/>
    <property type="evidence" value="ECO:0007669"/>
    <property type="project" value="UniProtKB-KW"/>
</dbReference>
<evidence type="ECO:0000313" key="5">
    <source>
        <dbReference type="Proteomes" id="UP000651668"/>
    </source>
</evidence>
<dbReference type="Gene3D" id="3.30.1370.60">
    <property type="entry name" value="Hypothetical oxidoreductase yiak, domain 2"/>
    <property type="match status" value="1"/>
</dbReference>
<evidence type="ECO:0000256" key="2">
    <source>
        <dbReference type="ARBA" id="ARBA00023002"/>
    </source>
</evidence>
<evidence type="ECO:0000256" key="1">
    <source>
        <dbReference type="ARBA" id="ARBA00006056"/>
    </source>
</evidence>
<dbReference type="Proteomes" id="UP000651668">
    <property type="component" value="Unassembled WGS sequence"/>
</dbReference>
<dbReference type="AlphaFoldDB" id="A0A916TXI6"/>
<proteinExistence type="inferred from homology"/>
<name>A0A916TXI6_9SPHI</name>
<feature type="region of interest" description="Disordered" evidence="3">
    <location>
        <begin position="225"/>
        <end position="253"/>
    </location>
</feature>
<evidence type="ECO:0000313" key="4">
    <source>
        <dbReference type="EMBL" id="GGC51002.1"/>
    </source>
</evidence>
<organism evidence="4 5">
    <name type="scientific">Pedobacter quisquiliarum</name>
    <dbReference type="NCBI Taxonomy" id="1834438"/>
    <lineage>
        <taxon>Bacteria</taxon>
        <taxon>Pseudomonadati</taxon>
        <taxon>Bacteroidota</taxon>
        <taxon>Sphingobacteriia</taxon>
        <taxon>Sphingobacteriales</taxon>
        <taxon>Sphingobacteriaceae</taxon>
        <taxon>Pedobacter</taxon>
    </lineage>
</organism>
<reference evidence="4" key="2">
    <citation type="submission" date="2020-09" db="EMBL/GenBank/DDBJ databases">
        <authorList>
            <person name="Sun Q."/>
            <person name="Zhou Y."/>
        </authorList>
    </citation>
    <scope>NUCLEOTIDE SEQUENCE</scope>
    <source>
        <strain evidence="4">CGMCC 1.15343</strain>
    </source>
</reference>
<dbReference type="PANTHER" id="PTHR11091:SF0">
    <property type="entry name" value="MALATE DEHYDROGENASE"/>
    <property type="match status" value="1"/>
</dbReference>
<evidence type="ECO:0000256" key="3">
    <source>
        <dbReference type="SAM" id="MobiDB-lite"/>
    </source>
</evidence>
<keyword evidence="5" id="KW-1185">Reference proteome</keyword>
<dbReference type="InterPro" id="IPR036111">
    <property type="entry name" value="Mal/L-sulfo/L-lacto_DH-like_sf"/>
</dbReference>
<dbReference type="Pfam" id="PF02615">
    <property type="entry name" value="Ldh_2"/>
    <property type="match status" value="1"/>
</dbReference>
<comment type="similarity">
    <text evidence="1">Belongs to the LDH2/MDH2 oxidoreductase family.</text>
</comment>
<dbReference type="PANTHER" id="PTHR11091">
    <property type="entry name" value="OXIDOREDUCTASE-RELATED"/>
    <property type="match status" value="1"/>
</dbReference>
<dbReference type="InterPro" id="IPR043143">
    <property type="entry name" value="Mal/L-sulf/L-lact_DH-like_NADP"/>
</dbReference>
<reference evidence="4" key="1">
    <citation type="journal article" date="2014" name="Int. J. Syst. Evol. Microbiol.">
        <title>Complete genome sequence of Corynebacterium casei LMG S-19264T (=DSM 44701T), isolated from a smear-ripened cheese.</title>
        <authorList>
            <consortium name="US DOE Joint Genome Institute (JGI-PGF)"/>
            <person name="Walter F."/>
            <person name="Albersmeier A."/>
            <person name="Kalinowski J."/>
            <person name="Ruckert C."/>
        </authorList>
    </citation>
    <scope>NUCLEOTIDE SEQUENCE</scope>
    <source>
        <strain evidence="4">CGMCC 1.15343</strain>
    </source>
</reference>
<dbReference type="SUPFAM" id="SSF89733">
    <property type="entry name" value="L-sulfolactate dehydrogenase-like"/>
    <property type="match status" value="1"/>
</dbReference>
<comment type="caution">
    <text evidence="4">The sequence shown here is derived from an EMBL/GenBank/DDBJ whole genome shotgun (WGS) entry which is preliminary data.</text>
</comment>
<dbReference type="EMBL" id="BMIL01000001">
    <property type="protein sequence ID" value="GGC51002.1"/>
    <property type="molecule type" value="Genomic_DNA"/>
</dbReference>
<keyword evidence="2" id="KW-0560">Oxidoreductase</keyword>
<protein>
    <submittedName>
        <fullName evidence="4">Malate dehydrogenase</fullName>
    </submittedName>
</protein>
<gene>
    <name evidence="4" type="ORF">GCM10011387_00470</name>
</gene>